<evidence type="ECO:0000259" key="1">
    <source>
        <dbReference type="Pfam" id="PF09413"/>
    </source>
</evidence>
<evidence type="ECO:0000313" key="3">
    <source>
        <dbReference type="Proteomes" id="UP001596391"/>
    </source>
</evidence>
<proteinExistence type="predicted"/>
<comment type="caution">
    <text evidence="2">The sequence shown here is derived from an EMBL/GenBank/DDBJ whole genome shotgun (WGS) entry which is preliminary data.</text>
</comment>
<dbReference type="InterPro" id="IPR018551">
    <property type="entry name" value="DUF2007"/>
</dbReference>
<dbReference type="EMBL" id="JBHSWI010000001">
    <property type="protein sequence ID" value="MFC6646653.1"/>
    <property type="molecule type" value="Genomic_DNA"/>
</dbReference>
<reference evidence="3" key="1">
    <citation type="journal article" date="2019" name="Int. J. Syst. Evol. Microbiol.">
        <title>The Global Catalogue of Microorganisms (GCM) 10K type strain sequencing project: providing services to taxonomists for standard genome sequencing and annotation.</title>
        <authorList>
            <consortium name="The Broad Institute Genomics Platform"/>
            <consortium name="The Broad Institute Genome Sequencing Center for Infectious Disease"/>
            <person name="Wu L."/>
            <person name="Ma J."/>
        </authorList>
    </citation>
    <scope>NUCLEOTIDE SEQUENCE [LARGE SCALE GENOMIC DNA]</scope>
    <source>
        <strain evidence="3">CGMCC 1.16026</strain>
    </source>
</reference>
<dbReference type="InterPro" id="IPR011322">
    <property type="entry name" value="N-reg_PII-like_a/b"/>
</dbReference>
<dbReference type="SUPFAM" id="SSF54913">
    <property type="entry name" value="GlnB-like"/>
    <property type="match status" value="1"/>
</dbReference>
<dbReference type="Gene3D" id="3.30.70.790">
    <property type="entry name" value="UreE, C-terminal domain"/>
    <property type="match status" value="1"/>
</dbReference>
<feature type="domain" description="DUF2007" evidence="1">
    <location>
        <begin position="11"/>
        <end position="68"/>
    </location>
</feature>
<sequence length="95" mass="9625">MSETTGNNLVTVATYPEPASAQVALSALEAAGISGFLQGENANGLIPVAFTARLLVRAEDEAAALEVLGAQDASLEEVTAAELAGEHVADSDLVE</sequence>
<dbReference type="RefSeq" id="WP_263370306.1">
    <property type="nucleotide sequence ID" value="NZ_JAGSYD010000001.1"/>
</dbReference>
<keyword evidence="3" id="KW-1185">Reference proteome</keyword>
<dbReference type="Proteomes" id="UP001596391">
    <property type="component" value="Unassembled WGS sequence"/>
</dbReference>
<accession>A0ABW1ZC85</accession>
<dbReference type="Pfam" id="PF09413">
    <property type="entry name" value="DUF2007"/>
    <property type="match status" value="1"/>
</dbReference>
<protein>
    <submittedName>
        <fullName evidence="2">Signal transducing protein</fullName>
    </submittedName>
</protein>
<organism evidence="2 3">
    <name type="scientific">Granulicella cerasi</name>
    <dbReference type="NCBI Taxonomy" id="741063"/>
    <lineage>
        <taxon>Bacteria</taxon>
        <taxon>Pseudomonadati</taxon>
        <taxon>Acidobacteriota</taxon>
        <taxon>Terriglobia</taxon>
        <taxon>Terriglobales</taxon>
        <taxon>Acidobacteriaceae</taxon>
        <taxon>Granulicella</taxon>
    </lineage>
</organism>
<gene>
    <name evidence="2" type="ORF">ACFQBQ_13865</name>
</gene>
<name>A0ABW1ZC85_9BACT</name>
<evidence type="ECO:0000313" key="2">
    <source>
        <dbReference type="EMBL" id="MFC6646653.1"/>
    </source>
</evidence>